<dbReference type="PANTHER" id="PTHR11304:SF29">
    <property type="entry name" value="EPHRIN"/>
    <property type="match status" value="1"/>
</dbReference>
<feature type="transmembrane region" description="Helical" evidence="8">
    <location>
        <begin position="644"/>
        <end position="667"/>
    </location>
</feature>
<dbReference type="OrthoDB" id="5968782at2759"/>
<dbReference type="Gene3D" id="2.60.40.420">
    <property type="entry name" value="Cupredoxins - blue copper proteins"/>
    <property type="match status" value="1"/>
</dbReference>
<evidence type="ECO:0000256" key="2">
    <source>
        <dbReference type="ARBA" id="ARBA00022729"/>
    </source>
</evidence>
<evidence type="ECO:0000313" key="10">
    <source>
        <dbReference type="EnsemblMetazoa" id="CLYHEMP001275.1"/>
    </source>
</evidence>
<dbReference type="PANTHER" id="PTHR11304">
    <property type="entry name" value="EPHRIN"/>
    <property type="match status" value="1"/>
</dbReference>
<evidence type="ECO:0000256" key="7">
    <source>
        <dbReference type="SAM" id="MobiDB-lite"/>
    </source>
</evidence>
<dbReference type="GO" id="GO:0007411">
    <property type="term" value="P:axon guidance"/>
    <property type="evidence" value="ECO:0007669"/>
    <property type="project" value="TreeGrafter"/>
</dbReference>
<dbReference type="AlphaFoldDB" id="A0A7M5WQB5"/>
<name>A0A7M5WQB5_9CNID</name>
<keyword evidence="2" id="KW-0732">Signal</keyword>
<comment type="similarity">
    <text evidence="6">Belongs to the ephrin family.</text>
</comment>
<keyword evidence="8" id="KW-0812">Transmembrane</keyword>
<comment type="subcellular location">
    <subcellularLocation>
        <location evidence="1">Membrane</location>
    </subcellularLocation>
</comment>
<keyword evidence="8" id="KW-1133">Transmembrane helix</keyword>
<dbReference type="GO" id="GO:0048013">
    <property type="term" value="P:ephrin receptor signaling pathway"/>
    <property type="evidence" value="ECO:0007669"/>
    <property type="project" value="TreeGrafter"/>
</dbReference>
<feature type="compositionally biased region" description="Polar residues" evidence="7">
    <location>
        <begin position="616"/>
        <end position="626"/>
    </location>
</feature>
<evidence type="ECO:0000256" key="4">
    <source>
        <dbReference type="ARBA" id="ARBA00023157"/>
    </source>
</evidence>
<proteinExistence type="inferred from homology"/>
<protein>
    <recommendedName>
        <fullName evidence="9">Ephrin RBD domain-containing protein</fullName>
    </recommendedName>
</protein>
<keyword evidence="5" id="KW-0325">Glycoprotein</keyword>
<accession>A0A7M5WQB5</accession>
<evidence type="ECO:0000256" key="6">
    <source>
        <dbReference type="PROSITE-ProRule" id="PRU00884"/>
    </source>
</evidence>
<reference evidence="10" key="1">
    <citation type="submission" date="2021-01" db="UniProtKB">
        <authorList>
            <consortium name="EnsemblMetazoa"/>
        </authorList>
    </citation>
    <scope>IDENTIFICATION</scope>
</reference>
<feature type="region of interest" description="Disordered" evidence="7">
    <location>
        <begin position="616"/>
        <end position="635"/>
    </location>
</feature>
<feature type="transmembrane region" description="Helical" evidence="8">
    <location>
        <begin position="20"/>
        <end position="41"/>
    </location>
</feature>
<evidence type="ECO:0000256" key="8">
    <source>
        <dbReference type="SAM" id="Phobius"/>
    </source>
</evidence>
<evidence type="ECO:0000256" key="3">
    <source>
        <dbReference type="ARBA" id="ARBA00023136"/>
    </source>
</evidence>
<dbReference type="GO" id="GO:0005886">
    <property type="term" value="C:plasma membrane"/>
    <property type="evidence" value="ECO:0007669"/>
    <property type="project" value="TreeGrafter"/>
</dbReference>
<organism evidence="10 11">
    <name type="scientific">Clytia hemisphaerica</name>
    <dbReference type="NCBI Taxonomy" id="252671"/>
    <lineage>
        <taxon>Eukaryota</taxon>
        <taxon>Metazoa</taxon>
        <taxon>Cnidaria</taxon>
        <taxon>Hydrozoa</taxon>
        <taxon>Hydroidolina</taxon>
        <taxon>Leptothecata</taxon>
        <taxon>Obeliida</taxon>
        <taxon>Clytiidae</taxon>
        <taxon>Clytia</taxon>
    </lineage>
</organism>
<dbReference type="SUPFAM" id="SSF49503">
    <property type="entry name" value="Cupredoxins"/>
    <property type="match status" value="1"/>
</dbReference>
<evidence type="ECO:0000256" key="5">
    <source>
        <dbReference type="ARBA" id="ARBA00023180"/>
    </source>
</evidence>
<dbReference type="InterPro" id="IPR001799">
    <property type="entry name" value="Ephrin_RBD"/>
</dbReference>
<feature type="domain" description="Ephrin RBD" evidence="9">
    <location>
        <begin position="39"/>
        <end position="185"/>
    </location>
</feature>
<keyword evidence="3 8" id="KW-0472">Membrane</keyword>
<evidence type="ECO:0000313" key="11">
    <source>
        <dbReference type="Proteomes" id="UP000594262"/>
    </source>
</evidence>
<comment type="caution">
    <text evidence="6">Lacks conserved residue(s) required for the propagation of feature annotation.</text>
</comment>
<sequence length="732" mass="83951">QEKIIKKTTKEMIEQLQRHVFCWCLFMACYLHHNAVIGKVFPSIIWSPYNPLFSCEEPTLNVRVDDIVKFICPYYDVGFVQPEDSLDKPLYENMYLVKEDRNAFDQCDASGSGSDEQILKCDQLPSSANSNRLRFIKTQTFPGQMYYEEGKSYYFIGTGYRTAENVNNTIGGSCNTTENEFQYKLRLKVYICRQDEVCRTCNTAQCYSKECHCSPWVRNGFNVTDDFSSLSQTYQRRCKAPNENARYESKTIDSVSLNSCTEWKKHSNETCNFMNTPSNIDCPLLFVKTCQSSIASYSFCKYVPDFSNCHCSDWIAKERKVAPDFSAIHQIFERTCSSSYNNSTRIESKETQNATIHSCQDWEKPDDKLEMNSCLFINNNTLALNSACASIELKRCSSSMQNINICRYIDKKCPTCTQWSKTSYYNISSDLKVKAENFLSICPNGTINEKSENINCVLDCSSWQKVEPDSHCDQYENQKPDCFENKQKRSCSSVNCQFNLSICKYIGVTCPHCNPWSEIEKTPSADFTQLSLNETRWCRDGNDNKTEFKQRDCDLQCEDWKEFDEEQDEGCIILNGNTTTTPKKDNQLCGMTSKRCQSNQCNKEINFCAFSTCTTSKPTTRSQSGTPEVEKQVGPGEAKESNKFLYISIPMFLVLFALGILVGILAFKRYHQKKCLNFIMRPNQVDVGEERGNVNLAYQSSVIEKRPNAQSVYYANESDSVHCDTFDEESKS</sequence>
<dbReference type="EnsemblMetazoa" id="CLYHEMT001275.1">
    <property type="protein sequence ID" value="CLYHEMP001275.1"/>
    <property type="gene ID" value="CLYHEMG001275"/>
</dbReference>
<dbReference type="PROSITE" id="PS51551">
    <property type="entry name" value="EPHRIN_RBD_2"/>
    <property type="match status" value="1"/>
</dbReference>
<keyword evidence="4" id="KW-1015">Disulfide bond</keyword>
<dbReference type="Pfam" id="PF00812">
    <property type="entry name" value="Ephrin"/>
    <property type="match status" value="1"/>
</dbReference>
<evidence type="ECO:0000259" key="9">
    <source>
        <dbReference type="PROSITE" id="PS51551"/>
    </source>
</evidence>
<keyword evidence="11" id="KW-1185">Reference proteome</keyword>
<dbReference type="Proteomes" id="UP000594262">
    <property type="component" value="Unplaced"/>
</dbReference>
<dbReference type="GO" id="GO:0046875">
    <property type="term" value="F:ephrin receptor binding"/>
    <property type="evidence" value="ECO:0007669"/>
    <property type="project" value="TreeGrafter"/>
</dbReference>
<dbReference type="InterPro" id="IPR031328">
    <property type="entry name" value="Ephrin"/>
</dbReference>
<evidence type="ECO:0000256" key="1">
    <source>
        <dbReference type="ARBA" id="ARBA00004370"/>
    </source>
</evidence>
<dbReference type="InterPro" id="IPR008972">
    <property type="entry name" value="Cupredoxin"/>
</dbReference>